<evidence type="ECO:0000313" key="1">
    <source>
        <dbReference type="EMBL" id="KAF4370531.1"/>
    </source>
</evidence>
<dbReference type="EMBL" id="JAATIQ010000204">
    <property type="protein sequence ID" value="KAF4370531.1"/>
    <property type="molecule type" value="Genomic_DNA"/>
</dbReference>
<sequence length="102" mass="11318">MAVRSVANMIQLSIPKPAASTTFQGQAATLLHRRGLAGGTADHHGTSKVNFWEDPMNPARWKREPFVIITLTACGILTYEGYKYFMGDKKNKKDEKVGEPSH</sequence>
<comment type="caution">
    <text evidence="1">The sequence shown here is derived from an EMBL/GenBank/DDBJ whole genome shotgun (WGS) entry which is preliminary data.</text>
</comment>
<proteinExistence type="predicted"/>
<evidence type="ECO:0000313" key="2">
    <source>
        <dbReference type="Proteomes" id="UP000583929"/>
    </source>
</evidence>
<dbReference type="AlphaFoldDB" id="A0A7J6FIJ2"/>
<organism evidence="1 2">
    <name type="scientific">Cannabis sativa</name>
    <name type="common">Hemp</name>
    <name type="synonym">Marijuana</name>
    <dbReference type="NCBI Taxonomy" id="3483"/>
    <lineage>
        <taxon>Eukaryota</taxon>
        <taxon>Viridiplantae</taxon>
        <taxon>Streptophyta</taxon>
        <taxon>Embryophyta</taxon>
        <taxon>Tracheophyta</taxon>
        <taxon>Spermatophyta</taxon>
        <taxon>Magnoliopsida</taxon>
        <taxon>eudicotyledons</taxon>
        <taxon>Gunneridae</taxon>
        <taxon>Pentapetalae</taxon>
        <taxon>rosids</taxon>
        <taxon>fabids</taxon>
        <taxon>Rosales</taxon>
        <taxon>Cannabaceae</taxon>
        <taxon>Cannabis</taxon>
    </lineage>
</organism>
<protein>
    <submittedName>
        <fullName evidence="1">Uncharacterized protein</fullName>
    </submittedName>
</protein>
<keyword evidence="2" id="KW-1185">Reference proteome</keyword>
<accession>A0A7J6FIJ2</accession>
<reference evidence="1 2" key="1">
    <citation type="journal article" date="2020" name="bioRxiv">
        <title>Sequence and annotation of 42 cannabis genomes reveals extensive copy number variation in cannabinoid synthesis and pathogen resistance genes.</title>
        <authorList>
            <person name="Mckernan K.J."/>
            <person name="Helbert Y."/>
            <person name="Kane L.T."/>
            <person name="Ebling H."/>
            <person name="Zhang L."/>
            <person name="Liu B."/>
            <person name="Eaton Z."/>
            <person name="Mclaughlin S."/>
            <person name="Kingan S."/>
            <person name="Baybayan P."/>
            <person name="Concepcion G."/>
            <person name="Jordan M."/>
            <person name="Riva A."/>
            <person name="Barbazuk W."/>
            <person name="Harkins T."/>
        </authorList>
    </citation>
    <scope>NUCLEOTIDE SEQUENCE [LARGE SCALE GENOMIC DNA]</scope>
    <source>
        <strain evidence="2">cv. Jamaican Lion 4</strain>
        <tissue evidence="1">Leaf</tissue>
    </source>
</reference>
<gene>
    <name evidence="1" type="ORF">G4B88_021710</name>
</gene>
<name>A0A7J6FIJ2_CANSA</name>
<dbReference type="Proteomes" id="UP000583929">
    <property type="component" value="Unassembled WGS sequence"/>
</dbReference>
<dbReference type="PANTHER" id="PTHR35292">
    <property type="entry name" value="EXPRESSED PROTEIN"/>
    <property type="match status" value="1"/>
</dbReference>
<dbReference type="PANTHER" id="PTHR35292:SF13">
    <property type="entry name" value="OS03G0581800 PROTEIN"/>
    <property type="match status" value="1"/>
</dbReference>